<evidence type="ECO:0000313" key="1">
    <source>
        <dbReference type="EMBL" id="MRX71368.1"/>
    </source>
</evidence>
<name>A0A7X2IYB4_9BACI</name>
<protein>
    <submittedName>
        <fullName evidence="1">DUF3918 domain-containing protein</fullName>
    </submittedName>
</protein>
<dbReference type="RefSeq" id="WP_154306501.1">
    <property type="nucleotide sequence ID" value="NZ_WKKI01000004.1"/>
</dbReference>
<organism evidence="1 2">
    <name type="scientific">Metabacillus lacus</name>
    <dbReference type="NCBI Taxonomy" id="1983721"/>
    <lineage>
        <taxon>Bacteria</taxon>
        <taxon>Bacillati</taxon>
        <taxon>Bacillota</taxon>
        <taxon>Bacilli</taxon>
        <taxon>Bacillales</taxon>
        <taxon>Bacillaceae</taxon>
        <taxon>Metabacillus</taxon>
    </lineage>
</organism>
<dbReference type="InterPro" id="IPR025029">
    <property type="entry name" value="DUF3918"/>
</dbReference>
<evidence type="ECO:0000313" key="2">
    <source>
        <dbReference type="Proteomes" id="UP000448867"/>
    </source>
</evidence>
<keyword evidence="2" id="KW-1185">Reference proteome</keyword>
<dbReference type="Proteomes" id="UP000448867">
    <property type="component" value="Unassembled WGS sequence"/>
</dbReference>
<comment type="caution">
    <text evidence="1">The sequence shown here is derived from an EMBL/GenBank/DDBJ whole genome shotgun (WGS) entry which is preliminary data.</text>
</comment>
<dbReference type="AlphaFoldDB" id="A0A7X2IYB4"/>
<accession>A0A7X2IYB4</accession>
<reference evidence="1 2" key="1">
    <citation type="submission" date="2019-11" db="EMBL/GenBank/DDBJ databases">
        <title>Bacillus lacus genome.</title>
        <authorList>
            <person name="Allen C.J."/>
            <person name="Newman J.D."/>
        </authorList>
    </citation>
    <scope>NUCLEOTIDE SEQUENCE [LARGE SCALE GENOMIC DNA]</scope>
    <source>
        <strain evidence="1 2">KCTC 33946</strain>
    </source>
</reference>
<proteinExistence type="predicted"/>
<dbReference type="Pfam" id="PF13056">
    <property type="entry name" value="DUF3918"/>
    <property type="match status" value="1"/>
</dbReference>
<sequence length="44" mass="5037">MNRTMTSLVTLGLGAAAVYYGSQQMGHNGKRTMRRLRKQMMKMM</sequence>
<dbReference type="EMBL" id="WKKI01000004">
    <property type="protein sequence ID" value="MRX71368.1"/>
    <property type="molecule type" value="Genomic_DNA"/>
</dbReference>
<gene>
    <name evidence="1" type="ORF">GJU40_04165</name>
</gene>